<sequence>MASNTPDGASGEGPVHNYQALKKILRLAEEIYPLVEPGHKELEYMTEEQSKCTTLIKELQNGNETLKENLKDLELVSVSKEEHTQLKSKYQQLASEAKRRITKQKQRLIYLENLSTGAEQQIELLQQEVSEAMSREEQLNRLLEQKEEELVKAKRVTEEIRLNGINITNTSWNKRRGFDDLAEATNREAELNMQVTKLRKRLTDVENELNETKTRLSRTMGDKLTDNNPAITDLSDKNRPVKLAERYSELYDNEWTDSFEIIHKVYRDERNTVAQLLKILMDVAEFCRTESQKQFKTIRAAIAGENTGDTPLPKPVEKQLRDCRKVMAEKAGYTCTLFKMYMTKLRQSTSSVARDALIVPAYLKEAFTLCWLMCVQDPPVVFDEPPKHGDTLKSELYKSYTRDGTCVDFLVWPALLLHDGGPVLYRGVAQGFMYSLHEVPTSGQSLHRLPDRPERSQESTSGMINHQSTPADGKNADVNTASPFDIPVHGTGGSLKTKPTQSVTSACDTDKSSSGRVSGVPKDAHRSGSEAASGHGTKRSQRPTSHKRPEEPAGRSQTSTPPRKNENHNVDTLPKVRQNSARETDILDITSKDINDFLSLLNKLNYNYAAVQKVMNKSKFDACCKFIKTRYG</sequence>
<feature type="compositionally biased region" description="Basic residues" evidence="2">
    <location>
        <begin position="536"/>
        <end position="546"/>
    </location>
</feature>
<dbReference type="AlphaFoldDB" id="A0A9D4JT14"/>
<evidence type="ECO:0000256" key="2">
    <source>
        <dbReference type="SAM" id="MobiDB-lite"/>
    </source>
</evidence>
<accession>A0A9D4JT14</accession>
<keyword evidence="5" id="KW-1185">Reference proteome</keyword>
<dbReference type="Proteomes" id="UP000828390">
    <property type="component" value="Unassembled WGS sequence"/>
</dbReference>
<gene>
    <name evidence="4" type="ORF">DPMN_120813</name>
</gene>
<feature type="compositionally biased region" description="Basic and acidic residues" evidence="2">
    <location>
        <begin position="448"/>
        <end position="457"/>
    </location>
</feature>
<dbReference type="EMBL" id="JAIWYP010000005">
    <property type="protein sequence ID" value="KAH3819082.1"/>
    <property type="molecule type" value="Genomic_DNA"/>
</dbReference>
<feature type="compositionally biased region" description="Polar residues" evidence="2">
    <location>
        <begin position="458"/>
        <end position="470"/>
    </location>
</feature>
<dbReference type="Pfam" id="PF16026">
    <property type="entry name" value="MIEAP"/>
    <property type="match status" value="1"/>
</dbReference>
<evidence type="ECO:0000256" key="1">
    <source>
        <dbReference type="SAM" id="Coils"/>
    </source>
</evidence>
<feature type="coiled-coil region" evidence="1">
    <location>
        <begin position="56"/>
        <end position="215"/>
    </location>
</feature>
<protein>
    <recommendedName>
        <fullName evidence="3">Mitochondria-eating protein C-terminal domain-containing protein</fullName>
    </recommendedName>
</protein>
<feature type="compositionally biased region" description="Polar residues" evidence="2">
    <location>
        <begin position="497"/>
        <end position="507"/>
    </location>
</feature>
<organism evidence="4 5">
    <name type="scientific">Dreissena polymorpha</name>
    <name type="common">Zebra mussel</name>
    <name type="synonym">Mytilus polymorpha</name>
    <dbReference type="NCBI Taxonomy" id="45954"/>
    <lineage>
        <taxon>Eukaryota</taxon>
        <taxon>Metazoa</taxon>
        <taxon>Spiralia</taxon>
        <taxon>Lophotrochozoa</taxon>
        <taxon>Mollusca</taxon>
        <taxon>Bivalvia</taxon>
        <taxon>Autobranchia</taxon>
        <taxon>Heteroconchia</taxon>
        <taxon>Euheterodonta</taxon>
        <taxon>Imparidentia</taxon>
        <taxon>Neoheterodontei</taxon>
        <taxon>Myida</taxon>
        <taxon>Dreissenoidea</taxon>
        <taxon>Dreissenidae</taxon>
        <taxon>Dreissena</taxon>
    </lineage>
</organism>
<name>A0A9D4JT14_DREPO</name>
<feature type="region of interest" description="Disordered" evidence="2">
    <location>
        <begin position="443"/>
        <end position="579"/>
    </location>
</feature>
<comment type="caution">
    <text evidence="4">The sequence shown here is derived from an EMBL/GenBank/DDBJ whole genome shotgun (WGS) entry which is preliminary data.</text>
</comment>
<reference evidence="4" key="2">
    <citation type="submission" date="2020-11" db="EMBL/GenBank/DDBJ databases">
        <authorList>
            <person name="McCartney M.A."/>
            <person name="Auch B."/>
            <person name="Kono T."/>
            <person name="Mallez S."/>
            <person name="Becker A."/>
            <person name="Gohl D.M."/>
            <person name="Silverstein K.A.T."/>
            <person name="Koren S."/>
            <person name="Bechman K.B."/>
            <person name="Herman A."/>
            <person name="Abrahante J.E."/>
            <person name="Garbe J."/>
        </authorList>
    </citation>
    <scope>NUCLEOTIDE SEQUENCE</scope>
    <source>
        <strain evidence="4">Duluth1</strain>
        <tissue evidence="4">Whole animal</tissue>
    </source>
</reference>
<keyword evidence="1" id="KW-0175">Coiled coil</keyword>
<dbReference type="InterPro" id="IPR031981">
    <property type="entry name" value="MIEAP_C"/>
</dbReference>
<evidence type="ECO:0000313" key="4">
    <source>
        <dbReference type="EMBL" id="KAH3819082.1"/>
    </source>
</evidence>
<feature type="domain" description="Mitochondria-eating protein C-terminal" evidence="3">
    <location>
        <begin position="239"/>
        <end position="429"/>
    </location>
</feature>
<evidence type="ECO:0000259" key="3">
    <source>
        <dbReference type="Pfam" id="PF16026"/>
    </source>
</evidence>
<evidence type="ECO:0000313" key="5">
    <source>
        <dbReference type="Proteomes" id="UP000828390"/>
    </source>
</evidence>
<proteinExistence type="predicted"/>
<reference evidence="4" key="1">
    <citation type="journal article" date="2019" name="bioRxiv">
        <title>The Genome of the Zebra Mussel, Dreissena polymorpha: A Resource for Invasive Species Research.</title>
        <authorList>
            <person name="McCartney M.A."/>
            <person name="Auch B."/>
            <person name="Kono T."/>
            <person name="Mallez S."/>
            <person name="Zhang Y."/>
            <person name="Obille A."/>
            <person name="Becker A."/>
            <person name="Abrahante J.E."/>
            <person name="Garbe J."/>
            <person name="Badalamenti J.P."/>
            <person name="Herman A."/>
            <person name="Mangelson H."/>
            <person name="Liachko I."/>
            <person name="Sullivan S."/>
            <person name="Sone E.D."/>
            <person name="Koren S."/>
            <person name="Silverstein K.A.T."/>
            <person name="Beckman K.B."/>
            <person name="Gohl D.M."/>
        </authorList>
    </citation>
    <scope>NUCLEOTIDE SEQUENCE</scope>
    <source>
        <strain evidence="4">Duluth1</strain>
        <tissue evidence="4">Whole animal</tissue>
    </source>
</reference>